<dbReference type="Gene3D" id="2.60.200.40">
    <property type="match status" value="1"/>
</dbReference>
<dbReference type="EMBL" id="MU004188">
    <property type="protein sequence ID" value="KAF2496070.1"/>
    <property type="molecule type" value="Genomic_DNA"/>
</dbReference>
<dbReference type="InterPro" id="IPR001206">
    <property type="entry name" value="Diacylglycerol_kinase_cat_dom"/>
</dbReference>
<dbReference type="InterPro" id="IPR017438">
    <property type="entry name" value="ATP-NAD_kinase_N"/>
</dbReference>
<dbReference type="InterPro" id="IPR050187">
    <property type="entry name" value="Lipid_Phosphate_FormReg"/>
</dbReference>
<dbReference type="GO" id="GO:0046512">
    <property type="term" value="P:sphingosine biosynthetic process"/>
    <property type="evidence" value="ECO:0007669"/>
    <property type="project" value="TreeGrafter"/>
</dbReference>
<dbReference type="Pfam" id="PF00781">
    <property type="entry name" value="DAGK_cat"/>
    <property type="match status" value="1"/>
</dbReference>
<dbReference type="SMART" id="SM00046">
    <property type="entry name" value="DAGKc"/>
    <property type="match status" value="1"/>
</dbReference>
<dbReference type="InterPro" id="IPR055916">
    <property type="entry name" value="DUF7493"/>
</dbReference>
<dbReference type="PROSITE" id="PS50146">
    <property type="entry name" value="DAGK"/>
    <property type="match status" value="1"/>
</dbReference>
<dbReference type="SUPFAM" id="SSF111331">
    <property type="entry name" value="NAD kinase/diacylglycerol kinase-like"/>
    <property type="match status" value="1"/>
</dbReference>
<name>A0A6A6QW13_9PEZI</name>
<reference evidence="3" key="1">
    <citation type="journal article" date="2020" name="Stud. Mycol.">
        <title>101 Dothideomycetes genomes: a test case for predicting lifestyles and emergence of pathogens.</title>
        <authorList>
            <person name="Haridas S."/>
            <person name="Albert R."/>
            <person name="Binder M."/>
            <person name="Bloem J."/>
            <person name="Labutti K."/>
            <person name="Salamov A."/>
            <person name="Andreopoulos B."/>
            <person name="Baker S."/>
            <person name="Barry K."/>
            <person name="Bills G."/>
            <person name="Bluhm B."/>
            <person name="Cannon C."/>
            <person name="Castanera R."/>
            <person name="Culley D."/>
            <person name="Daum C."/>
            <person name="Ezra D."/>
            <person name="Gonzalez J."/>
            <person name="Henrissat B."/>
            <person name="Kuo A."/>
            <person name="Liang C."/>
            <person name="Lipzen A."/>
            <person name="Lutzoni F."/>
            <person name="Magnuson J."/>
            <person name="Mondo S."/>
            <person name="Nolan M."/>
            <person name="Ohm R."/>
            <person name="Pangilinan J."/>
            <person name="Park H.-J."/>
            <person name="Ramirez L."/>
            <person name="Alfaro M."/>
            <person name="Sun H."/>
            <person name="Tritt A."/>
            <person name="Yoshinaga Y."/>
            <person name="Zwiers L.-H."/>
            <person name="Turgeon B."/>
            <person name="Goodwin S."/>
            <person name="Spatafora J."/>
            <person name="Crous P."/>
            <person name="Grigoriev I."/>
        </authorList>
    </citation>
    <scope>NUCLEOTIDE SEQUENCE</scope>
    <source>
        <strain evidence="3">CBS 269.34</strain>
    </source>
</reference>
<dbReference type="Gene3D" id="3.40.50.10330">
    <property type="entry name" value="Probable inorganic polyphosphate/atp-NAD kinase, domain 1"/>
    <property type="match status" value="1"/>
</dbReference>
<evidence type="ECO:0000259" key="2">
    <source>
        <dbReference type="PROSITE" id="PS50146"/>
    </source>
</evidence>
<proteinExistence type="predicted"/>
<gene>
    <name evidence="3" type="ORF">BU16DRAFT_526601</name>
</gene>
<dbReference type="GO" id="GO:0016020">
    <property type="term" value="C:membrane"/>
    <property type="evidence" value="ECO:0007669"/>
    <property type="project" value="TreeGrafter"/>
</dbReference>
<accession>A0A6A6QW13</accession>
<feature type="compositionally biased region" description="Basic and acidic residues" evidence="1">
    <location>
        <begin position="344"/>
        <end position="359"/>
    </location>
</feature>
<dbReference type="Proteomes" id="UP000799750">
    <property type="component" value="Unassembled WGS sequence"/>
</dbReference>
<dbReference type="GO" id="GO:0005737">
    <property type="term" value="C:cytoplasm"/>
    <property type="evidence" value="ECO:0007669"/>
    <property type="project" value="TreeGrafter"/>
</dbReference>
<protein>
    <recommendedName>
        <fullName evidence="2">DAGKc domain-containing protein</fullName>
    </recommendedName>
</protein>
<dbReference type="GO" id="GO:0001727">
    <property type="term" value="F:lipid kinase activity"/>
    <property type="evidence" value="ECO:0007669"/>
    <property type="project" value="UniProtKB-ARBA"/>
</dbReference>
<feature type="region of interest" description="Disordered" evidence="1">
    <location>
        <begin position="344"/>
        <end position="366"/>
    </location>
</feature>
<evidence type="ECO:0000256" key="1">
    <source>
        <dbReference type="SAM" id="MobiDB-lite"/>
    </source>
</evidence>
<dbReference type="OrthoDB" id="3853857at2759"/>
<sequence>MTSESGSEGDPFKDPSVADVQAPQLGDIPVGATLPVGRSASLTLGTDSLIVLDEDFGESKSAANCCGLLPNKNKTTRSIPFYNILWAELSESEITIRYARTVSKETVRVAYINYTMEKTDRAFVDAWIERLLDRAYGASQRQKRMKLLVNPFGGQGSAQKLYVRDIEPILAAARCEIDVERTKYSGHAVEIARDLDTDAFDVIACCSGDGVPHEVFNGLAKKKDAARALTKLAVVNLPCGSGNAMSWNLNGTGSPSLAALAVVKGLRTPLDLISITQGDRRTLSFLSQAVGIVAESDLGTENLRWLGSVRFTYGFLVRLLGKTVYPADIAVKLEVDDKVAIRNAYKAESERPPPTHDSRPIPSPTDGLPALKYGTATDPLPADWQLVPHDNLGNFYAGNMAYMSPDANFFSAALPSDGCMDLVRIAGDIPRKAAVQSLLAVESGAFYSMPLVHYAKVSAYRIVPKNQAHGYVSIDGERIPFEPFQAEVHRGLGTVLSRTGHMYEAEGPRL</sequence>
<dbReference type="GO" id="GO:0016773">
    <property type="term" value="F:phosphotransferase activity, alcohol group as acceptor"/>
    <property type="evidence" value="ECO:0007669"/>
    <property type="project" value="UniProtKB-ARBA"/>
</dbReference>
<dbReference type="PANTHER" id="PTHR12358">
    <property type="entry name" value="SPHINGOSINE KINASE"/>
    <property type="match status" value="1"/>
</dbReference>
<evidence type="ECO:0000313" key="3">
    <source>
        <dbReference type="EMBL" id="KAF2496070.1"/>
    </source>
</evidence>
<dbReference type="InterPro" id="IPR016064">
    <property type="entry name" value="NAD/diacylglycerol_kinase_sf"/>
</dbReference>
<evidence type="ECO:0000313" key="4">
    <source>
        <dbReference type="Proteomes" id="UP000799750"/>
    </source>
</evidence>
<feature type="domain" description="DAGKc" evidence="2">
    <location>
        <begin position="140"/>
        <end position="279"/>
    </location>
</feature>
<dbReference type="Pfam" id="PF24321">
    <property type="entry name" value="DUF7493"/>
    <property type="match status" value="1"/>
</dbReference>
<dbReference type="PANTHER" id="PTHR12358:SF31">
    <property type="entry name" value="ACYLGLYCEROL KINASE, MITOCHONDRIAL"/>
    <property type="match status" value="1"/>
</dbReference>
<organism evidence="3 4">
    <name type="scientific">Lophium mytilinum</name>
    <dbReference type="NCBI Taxonomy" id="390894"/>
    <lineage>
        <taxon>Eukaryota</taxon>
        <taxon>Fungi</taxon>
        <taxon>Dikarya</taxon>
        <taxon>Ascomycota</taxon>
        <taxon>Pezizomycotina</taxon>
        <taxon>Dothideomycetes</taxon>
        <taxon>Pleosporomycetidae</taxon>
        <taxon>Mytilinidiales</taxon>
        <taxon>Mytilinidiaceae</taxon>
        <taxon>Lophium</taxon>
    </lineage>
</organism>
<dbReference type="AlphaFoldDB" id="A0A6A6QW13"/>
<keyword evidence="4" id="KW-1185">Reference proteome</keyword>